<sequence length="125" mass="13809">MCSLSSSRFENWLRVHLLSSLSLLDEATKGAITINVSLFFHTESTTGSVRLCSFFVSALFSQTPSRSWQMAAHTEPGSGGGFFLLKGSFPLHCRYMHAQYEGLLQNHCKPLSLHAHPLGVKTVSH</sequence>
<dbReference type="Proteomes" id="UP001345963">
    <property type="component" value="Unassembled WGS sequence"/>
</dbReference>
<evidence type="ECO:0000313" key="1">
    <source>
        <dbReference type="EMBL" id="MED6261899.1"/>
    </source>
</evidence>
<accession>A0ABU7CJ86</accession>
<comment type="caution">
    <text evidence="1">The sequence shown here is derived from an EMBL/GenBank/DDBJ whole genome shotgun (WGS) entry which is preliminary data.</text>
</comment>
<evidence type="ECO:0000313" key="2">
    <source>
        <dbReference type="Proteomes" id="UP001345963"/>
    </source>
</evidence>
<name>A0ABU7CJ86_9TELE</name>
<reference evidence="1 2" key="1">
    <citation type="submission" date="2021-07" db="EMBL/GenBank/DDBJ databases">
        <authorList>
            <person name="Palmer J.M."/>
        </authorList>
    </citation>
    <scope>NUCLEOTIDE SEQUENCE [LARGE SCALE GENOMIC DNA]</scope>
    <source>
        <strain evidence="1 2">AT_MEX2019</strain>
        <tissue evidence="1">Muscle</tissue>
    </source>
</reference>
<protein>
    <submittedName>
        <fullName evidence="1">Uncharacterized protein</fullName>
    </submittedName>
</protein>
<keyword evidence="2" id="KW-1185">Reference proteome</keyword>
<organism evidence="1 2">
    <name type="scientific">Ataeniobius toweri</name>
    <dbReference type="NCBI Taxonomy" id="208326"/>
    <lineage>
        <taxon>Eukaryota</taxon>
        <taxon>Metazoa</taxon>
        <taxon>Chordata</taxon>
        <taxon>Craniata</taxon>
        <taxon>Vertebrata</taxon>
        <taxon>Euteleostomi</taxon>
        <taxon>Actinopterygii</taxon>
        <taxon>Neopterygii</taxon>
        <taxon>Teleostei</taxon>
        <taxon>Neoteleostei</taxon>
        <taxon>Acanthomorphata</taxon>
        <taxon>Ovalentaria</taxon>
        <taxon>Atherinomorphae</taxon>
        <taxon>Cyprinodontiformes</taxon>
        <taxon>Goodeidae</taxon>
        <taxon>Ataeniobius</taxon>
    </lineage>
</organism>
<gene>
    <name evidence="1" type="ORF">ATANTOWER_011593</name>
</gene>
<proteinExistence type="predicted"/>
<dbReference type="EMBL" id="JAHUTI010091018">
    <property type="protein sequence ID" value="MED6261899.1"/>
    <property type="molecule type" value="Genomic_DNA"/>
</dbReference>